<organism evidence="1 2">
    <name type="scientific">Sporosarcina contaminans</name>
    <dbReference type="NCBI Taxonomy" id="633403"/>
    <lineage>
        <taxon>Bacteria</taxon>
        <taxon>Bacillati</taxon>
        <taxon>Bacillota</taxon>
        <taxon>Bacilli</taxon>
        <taxon>Bacillales</taxon>
        <taxon>Caryophanaceae</taxon>
        <taxon>Sporosarcina</taxon>
    </lineage>
</organism>
<keyword evidence="2" id="KW-1185">Reference proteome</keyword>
<dbReference type="RefSeq" id="WP_336823993.1">
    <property type="nucleotide sequence ID" value="NZ_JBHTLT010000043.1"/>
</dbReference>
<name>A0ABW3U0Q7_9BACL</name>
<evidence type="ECO:0000313" key="1">
    <source>
        <dbReference type="EMBL" id="MFD1205264.1"/>
    </source>
</evidence>
<gene>
    <name evidence="1" type="ORF">ACFQ38_09125</name>
</gene>
<accession>A0ABW3U0Q7</accession>
<proteinExistence type="predicted"/>
<comment type="caution">
    <text evidence="1">The sequence shown here is derived from an EMBL/GenBank/DDBJ whole genome shotgun (WGS) entry which is preliminary data.</text>
</comment>
<sequence length="72" mass="8167">MVALLKEEREGYEMHKDAIEAAFKEGIVSGARQEKMLTVMTMHGLSISIETIALCTRLTVDEVKEILTKNWQ</sequence>
<evidence type="ECO:0008006" key="3">
    <source>
        <dbReference type="Google" id="ProtNLM"/>
    </source>
</evidence>
<dbReference type="Proteomes" id="UP001597231">
    <property type="component" value="Unassembled WGS sequence"/>
</dbReference>
<evidence type="ECO:0000313" key="2">
    <source>
        <dbReference type="Proteomes" id="UP001597231"/>
    </source>
</evidence>
<reference evidence="2" key="1">
    <citation type="journal article" date="2019" name="Int. J. Syst. Evol. Microbiol.">
        <title>The Global Catalogue of Microorganisms (GCM) 10K type strain sequencing project: providing services to taxonomists for standard genome sequencing and annotation.</title>
        <authorList>
            <consortium name="The Broad Institute Genomics Platform"/>
            <consortium name="The Broad Institute Genome Sequencing Center for Infectious Disease"/>
            <person name="Wu L."/>
            <person name="Ma J."/>
        </authorList>
    </citation>
    <scope>NUCLEOTIDE SEQUENCE [LARGE SCALE GENOMIC DNA]</scope>
    <source>
        <strain evidence="2">CCUG 53915</strain>
    </source>
</reference>
<protein>
    <recommendedName>
        <fullName evidence="3">Transposase</fullName>
    </recommendedName>
</protein>
<dbReference type="EMBL" id="JBHTLT010000043">
    <property type="protein sequence ID" value="MFD1205264.1"/>
    <property type="molecule type" value="Genomic_DNA"/>
</dbReference>